<dbReference type="Proteomes" id="UP000070501">
    <property type="component" value="Unassembled WGS sequence"/>
</dbReference>
<dbReference type="EMBL" id="KQ964253">
    <property type="protein sequence ID" value="KXJ90019.1"/>
    <property type="molecule type" value="Genomic_DNA"/>
</dbReference>
<gene>
    <name evidence="2" type="ORF">Micbo1qcDRAFT_164521</name>
</gene>
<dbReference type="InParanoid" id="A0A136IYZ7"/>
<feature type="compositionally biased region" description="Basic and acidic residues" evidence="1">
    <location>
        <begin position="62"/>
        <end position="73"/>
    </location>
</feature>
<evidence type="ECO:0000313" key="3">
    <source>
        <dbReference type="Proteomes" id="UP000070501"/>
    </source>
</evidence>
<sequence>MDFLKKVTNQASGSHSNTNTQQPAGGAAPVDGQAAPAQQKDYGDKVADQLFNRSGYGNKVSESNREKITDFARGQYEKATGKKVDPKYSN</sequence>
<feature type="compositionally biased region" description="Polar residues" evidence="1">
    <location>
        <begin position="7"/>
        <end position="23"/>
    </location>
</feature>
<organism evidence="2 3">
    <name type="scientific">Microdochium bolleyi</name>
    <dbReference type="NCBI Taxonomy" id="196109"/>
    <lineage>
        <taxon>Eukaryota</taxon>
        <taxon>Fungi</taxon>
        <taxon>Dikarya</taxon>
        <taxon>Ascomycota</taxon>
        <taxon>Pezizomycotina</taxon>
        <taxon>Sordariomycetes</taxon>
        <taxon>Xylariomycetidae</taxon>
        <taxon>Xylariales</taxon>
        <taxon>Microdochiaceae</taxon>
        <taxon>Microdochium</taxon>
    </lineage>
</organism>
<accession>A0A136IYZ7</accession>
<dbReference type="AlphaFoldDB" id="A0A136IYZ7"/>
<feature type="region of interest" description="Disordered" evidence="1">
    <location>
        <begin position="1"/>
        <end position="73"/>
    </location>
</feature>
<evidence type="ECO:0000256" key="1">
    <source>
        <dbReference type="SAM" id="MobiDB-lite"/>
    </source>
</evidence>
<dbReference type="OrthoDB" id="3050608at2759"/>
<proteinExistence type="predicted"/>
<keyword evidence="3" id="KW-1185">Reference proteome</keyword>
<protein>
    <submittedName>
        <fullName evidence="2">Uncharacterized protein</fullName>
    </submittedName>
</protein>
<evidence type="ECO:0000313" key="2">
    <source>
        <dbReference type="EMBL" id="KXJ90019.1"/>
    </source>
</evidence>
<name>A0A136IYZ7_9PEZI</name>
<reference evidence="3" key="1">
    <citation type="submission" date="2016-02" db="EMBL/GenBank/DDBJ databases">
        <title>Draft genome sequence of Microdochium bolleyi, a fungal endophyte of beachgrass.</title>
        <authorList>
            <consortium name="DOE Joint Genome Institute"/>
            <person name="David A.S."/>
            <person name="May G."/>
            <person name="Haridas S."/>
            <person name="Lim J."/>
            <person name="Wang M."/>
            <person name="Labutti K."/>
            <person name="Lipzen A."/>
            <person name="Barry K."/>
            <person name="Grigoriev I.V."/>
        </authorList>
    </citation>
    <scope>NUCLEOTIDE SEQUENCE [LARGE SCALE GENOMIC DNA]</scope>
    <source>
        <strain evidence="3">J235TASD1</strain>
    </source>
</reference>